<dbReference type="Proteomes" id="UP000886520">
    <property type="component" value="Chromosome 25"/>
</dbReference>
<protein>
    <submittedName>
        <fullName evidence="2">Uncharacterized protein</fullName>
    </submittedName>
</protein>
<sequence>MHMQGPFLPACRPKKGHERPQYEEADRYVEVSRKRFYELDRKMQIAKATQEDRKQVAAEKMWDNTLMSEEKEKLGSKEAFVEGFVRAAMESYVAKEPLRRERAKARIDKGYEKQIYNGFIEVNDEGIRICKTRRIAERRLAFKGRLEFRSTISKLSATLEKATIDAKASTEILNLFGMYT</sequence>
<organism evidence="2 3">
    <name type="scientific">Adiantum capillus-veneris</name>
    <name type="common">Maidenhair fern</name>
    <dbReference type="NCBI Taxonomy" id="13818"/>
    <lineage>
        <taxon>Eukaryota</taxon>
        <taxon>Viridiplantae</taxon>
        <taxon>Streptophyta</taxon>
        <taxon>Embryophyta</taxon>
        <taxon>Tracheophyta</taxon>
        <taxon>Polypodiopsida</taxon>
        <taxon>Polypodiidae</taxon>
        <taxon>Polypodiales</taxon>
        <taxon>Pteridineae</taxon>
        <taxon>Pteridaceae</taxon>
        <taxon>Vittarioideae</taxon>
        <taxon>Adiantum</taxon>
    </lineage>
</organism>
<keyword evidence="3" id="KW-1185">Reference proteome</keyword>
<comment type="caution">
    <text evidence="2">The sequence shown here is derived from an EMBL/GenBank/DDBJ whole genome shotgun (WGS) entry which is preliminary data.</text>
</comment>
<gene>
    <name evidence="2" type="ORF">GOP47_0025930</name>
</gene>
<name>A0A9D4U3Q8_ADICA</name>
<evidence type="ECO:0000313" key="3">
    <source>
        <dbReference type="Proteomes" id="UP000886520"/>
    </source>
</evidence>
<proteinExistence type="predicted"/>
<reference evidence="2" key="1">
    <citation type="submission" date="2021-01" db="EMBL/GenBank/DDBJ databases">
        <title>Adiantum capillus-veneris genome.</title>
        <authorList>
            <person name="Fang Y."/>
            <person name="Liao Q."/>
        </authorList>
    </citation>
    <scope>NUCLEOTIDE SEQUENCE</scope>
    <source>
        <strain evidence="2">H3</strain>
        <tissue evidence="2">Leaf</tissue>
    </source>
</reference>
<dbReference type="EMBL" id="JABFUD020000025">
    <property type="protein sequence ID" value="KAI5059611.1"/>
    <property type="molecule type" value="Genomic_DNA"/>
</dbReference>
<evidence type="ECO:0000313" key="2">
    <source>
        <dbReference type="EMBL" id="KAI5059611.1"/>
    </source>
</evidence>
<dbReference type="AlphaFoldDB" id="A0A9D4U3Q8"/>
<accession>A0A9D4U3Q8</accession>
<evidence type="ECO:0000256" key="1">
    <source>
        <dbReference type="SAM" id="MobiDB-lite"/>
    </source>
</evidence>
<feature type="region of interest" description="Disordered" evidence="1">
    <location>
        <begin position="1"/>
        <end position="20"/>
    </location>
</feature>